<dbReference type="Pfam" id="PF00270">
    <property type="entry name" value="DEAD"/>
    <property type="match status" value="1"/>
</dbReference>
<name>A0A4U0V1Q6_9PEZI</name>
<dbReference type="InterPro" id="IPR014001">
    <property type="entry name" value="Helicase_ATP-bd"/>
</dbReference>
<comment type="similarity">
    <text evidence="1">Belongs to the DEAD box helicase family. DEAH subfamily.</text>
</comment>
<dbReference type="GO" id="GO:0003723">
    <property type="term" value="F:RNA binding"/>
    <property type="evidence" value="ECO:0007669"/>
    <property type="project" value="TreeGrafter"/>
</dbReference>
<dbReference type="GO" id="GO:1990904">
    <property type="term" value="C:ribonucleoprotein complex"/>
    <property type="evidence" value="ECO:0007669"/>
    <property type="project" value="UniProtKB-ARBA"/>
</dbReference>
<dbReference type="GO" id="GO:0016787">
    <property type="term" value="F:hydrolase activity"/>
    <property type="evidence" value="ECO:0007669"/>
    <property type="project" value="UniProtKB-KW"/>
</dbReference>
<evidence type="ECO:0000313" key="8">
    <source>
        <dbReference type="EMBL" id="TKA41586.1"/>
    </source>
</evidence>
<dbReference type="InterPro" id="IPR003593">
    <property type="entry name" value="AAA+_ATPase"/>
</dbReference>
<dbReference type="GO" id="GO:0004386">
    <property type="term" value="F:helicase activity"/>
    <property type="evidence" value="ECO:0007669"/>
    <property type="project" value="UniProtKB-KW"/>
</dbReference>
<evidence type="ECO:0000313" key="9">
    <source>
        <dbReference type="Proteomes" id="UP000310066"/>
    </source>
</evidence>
<dbReference type="SMART" id="SM00490">
    <property type="entry name" value="HELICc"/>
    <property type="match status" value="1"/>
</dbReference>
<dbReference type="GO" id="GO:0005524">
    <property type="term" value="F:ATP binding"/>
    <property type="evidence" value="ECO:0007669"/>
    <property type="project" value="UniProtKB-KW"/>
</dbReference>
<accession>A0A4U0V1Q6</accession>
<dbReference type="InterPro" id="IPR001650">
    <property type="entry name" value="Helicase_C-like"/>
</dbReference>
<dbReference type="CDD" id="cd17917">
    <property type="entry name" value="DEXHc_RHA-like"/>
    <property type="match status" value="1"/>
</dbReference>
<dbReference type="STRING" id="329885.A0A4U0V1Q6"/>
<dbReference type="PROSITE" id="PS51192">
    <property type="entry name" value="HELICASE_ATP_BIND_1"/>
    <property type="match status" value="1"/>
</dbReference>
<dbReference type="SMART" id="SM00847">
    <property type="entry name" value="HA2"/>
    <property type="match status" value="1"/>
</dbReference>
<dbReference type="SMART" id="SM00382">
    <property type="entry name" value="AAA"/>
    <property type="match status" value="1"/>
</dbReference>
<dbReference type="InterPro" id="IPR011545">
    <property type="entry name" value="DEAD/DEAH_box_helicase_dom"/>
</dbReference>
<gene>
    <name evidence="8" type="ORF">B0A54_06474</name>
</gene>
<reference evidence="8 9" key="1">
    <citation type="submission" date="2017-03" db="EMBL/GenBank/DDBJ databases">
        <title>Genomes of endolithic fungi from Antarctica.</title>
        <authorList>
            <person name="Coleine C."/>
            <person name="Masonjones S."/>
            <person name="Stajich J.E."/>
        </authorList>
    </citation>
    <scope>NUCLEOTIDE SEQUENCE [LARGE SCALE GENOMIC DNA]</scope>
    <source>
        <strain evidence="8 9">CCFEE 5311</strain>
    </source>
</reference>
<dbReference type="SMART" id="SM00487">
    <property type="entry name" value="DEXDc"/>
    <property type="match status" value="1"/>
</dbReference>
<dbReference type="PROSITE" id="PS51194">
    <property type="entry name" value="HELICASE_CTER"/>
    <property type="match status" value="1"/>
</dbReference>
<dbReference type="InterPro" id="IPR027417">
    <property type="entry name" value="P-loop_NTPase"/>
</dbReference>
<dbReference type="Gene3D" id="3.40.50.300">
    <property type="entry name" value="P-loop containing nucleotide triphosphate hydrolases"/>
    <property type="match status" value="2"/>
</dbReference>
<dbReference type="PROSITE" id="PS00690">
    <property type="entry name" value="DEAH_ATP_HELICASE"/>
    <property type="match status" value="1"/>
</dbReference>
<dbReference type="PANTHER" id="PTHR18934">
    <property type="entry name" value="ATP-DEPENDENT RNA HELICASE"/>
    <property type="match status" value="1"/>
</dbReference>
<dbReference type="Gene3D" id="1.20.120.1080">
    <property type="match status" value="1"/>
</dbReference>
<organism evidence="8 9">
    <name type="scientific">Friedmanniomyces endolithicus</name>
    <dbReference type="NCBI Taxonomy" id="329885"/>
    <lineage>
        <taxon>Eukaryota</taxon>
        <taxon>Fungi</taxon>
        <taxon>Dikarya</taxon>
        <taxon>Ascomycota</taxon>
        <taxon>Pezizomycotina</taxon>
        <taxon>Dothideomycetes</taxon>
        <taxon>Dothideomycetidae</taxon>
        <taxon>Mycosphaerellales</taxon>
        <taxon>Teratosphaeriaceae</taxon>
        <taxon>Friedmanniomyces</taxon>
    </lineage>
</organism>
<dbReference type="AlphaFoldDB" id="A0A4U0V1Q6"/>
<dbReference type="SUPFAM" id="SSF52540">
    <property type="entry name" value="P-loop containing nucleoside triphosphate hydrolases"/>
    <property type="match status" value="1"/>
</dbReference>
<dbReference type="OrthoDB" id="3752560at2759"/>
<evidence type="ECO:0000256" key="1">
    <source>
        <dbReference type="ARBA" id="ARBA00008792"/>
    </source>
</evidence>
<protein>
    <submittedName>
        <fullName evidence="8">Uncharacterized protein</fullName>
    </submittedName>
</protein>
<evidence type="ECO:0000256" key="3">
    <source>
        <dbReference type="ARBA" id="ARBA00022801"/>
    </source>
</evidence>
<evidence type="ECO:0000256" key="5">
    <source>
        <dbReference type="ARBA" id="ARBA00022840"/>
    </source>
</evidence>
<keyword evidence="3" id="KW-0378">Hydrolase</keyword>
<evidence type="ECO:0000256" key="4">
    <source>
        <dbReference type="ARBA" id="ARBA00022806"/>
    </source>
</evidence>
<keyword evidence="2" id="KW-0547">Nucleotide-binding</keyword>
<dbReference type="PANTHER" id="PTHR18934:SF99">
    <property type="entry name" value="ATP-DEPENDENT RNA HELICASE DHX37-RELATED"/>
    <property type="match status" value="1"/>
</dbReference>
<dbReference type="EMBL" id="NAJP01000027">
    <property type="protein sequence ID" value="TKA41586.1"/>
    <property type="molecule type" value="Genomic_DNA"/>
</dbReference>
<dbReference type="CDD" id="cd18791">
    <property type="entry name" value="SF2_C_RHA"/>
    <property type="match status" value="1"/>
</dbReference>
<dbReference type="Pfam" id="PF00271">
    <property type="entry name" value="Helicase_C"/>
    <property type="match status" value="1"/>
</dbReference>
<evidence type="ECO:0000256" key="2">
    <source>
        <dbReference type="ARBA" id="ARBA00022741"/>
    </source>
</evidence>
<dbReference type="InterPro" id="IPR007502">
    <property type="entry name" value="Helicase-assoc_dom"/>
</dbReference>
<proteinExistence type="inferred from homology"/>
<evidence type="ECO:0000259" key="7">
    <source>
        <dbReference type="PROSITE" id="PS51194"/>
    </source>
</evidence>
<feature type="domain" description="Helicase C-terminal" evidence="7">
    <location>
        <begin position="229"/>
        <end position="418"/>
    </location>
</feature>
<feature type="domain" description="Helicase ATP-binding" evidence="6">
    <location>
        <begin position="40"/>
        <end position="204"/>
    </location>
</feature>
<sequence length="719" mass="78388">MSSNATKINPYTNKAYSANYFVQREQALALPVASALPDLLSAVANNNVVIVVGETGSGKTTQLPKAVLEQLQKDGRRLALTQNRRLAAQLVAARIAEEMDVPVGTVVGLRHRGCDLVGKATRLEVVTDGSLIMAAKADPKLTGYSAIVIDEAHEHSVATDLLLGLLKELAVQRQNDLKIIIMSATIDADLFGNFFPGSVVKTVSGREHKVLLSYLASPAQSSVDTIVETILQVHMFGRSGNILVFAPSVGEIFKIIKMVEEALGGTRTRLGPEDVGPMSCWPLHATLSPDAQERAVHAVAPARCNGRTGRKLIVATNIAETSITLTGVTHVIDSCKVKSKIWNVEDESWCLREQWVSKAAARQRAGRAGRTREGMAYRMCTEGGFHEQMLEHSVPAIMEGDMLRECLDILKMGRSPLTFPYIIAPATETIVKALGILRQLGAIDAKGGSLTSRGMEITRLPVDVYSAVVLLDSPRFGCSDEMLSLISMMEASEGGKQLFLTAFTDEEKAQIAKIRNYFKHPSGDHLTLFNIYTAWRSASSAGTADAFLKENKLLGAILKSADSTRLQLLRILYRHESWALRFMSPLRLDYYNLMLKALAAGNYLRVAKRESKSEPKKFTTLSNSAVARVETSLGPPSGANEWVMYNEYASDGNTKRFLRCVSAIPPECLVSAQPGYWRDPEFLPHGHIRDSLVKVIANMTGGSEDFIRGGMPNAPSGTS</sequence>
<evidence type="ECO:0000259" key="6">
    <source>
        <dbReference type="PROSITE" id="PS51192"/>
    </source>
</evidence>
<dbReference type="InterPro" id="IPR002464">
    <property type="entry name" value="DNA/RNA_helicase_DEAH_CS"/>
</dbReference>
<keyword evidence="5" id="KW-0067">ATP-binding</keyword>
<dbReference type="Proteomes" id="UP000310066">
    <property type="component" value="Unassembled WGS sequence"/>
</dbReference>
<comment type="caution">
    <text evidence="8">The sequence shown here is derived from an EMBL/GenBank/DDBJ whole genome shotgun (WGS) entry which is preliminary data.</text>
</comment>
<keyword evidence="4" id="KW-0347">Helicase</keyword>